<accession>A0A9Q1KZ04</accession>
<dbReference type="AlphaFoldDB" id="A0A9Q1KZ04"/>
<reference evidence="1" key="1">
    <citation type="submission" date="2022-04" db="EMBL/GenBank/DDBJ databases">
        <title>Carnegiea gigantea Genome sequencing and assembly v2.</title>
        <authorList>
            <person name="Copetti D."/>
            <person name="Sanderson M.J."/>
            <person name="Burquez A."/>
            <person name="Wojciechowski M.F."/>
        </authorList>
    </citation>
    <scope>NUCLEOTIDE SEQUENCE</scope>
    <source>
        <strain evidence="1">SGP5-SGP5p</strain>
        <tissue evidence="1">Aerial part</tissue>
    </source>
</reference>
<evidence type="ECO:0000313" key="2">
    <source>
        <dbReference type="Proteomes" id="UP001153076"/>
    </source>
</evidence>
<sequence length="167" mass="18076">MPLIVFSLHSVSFPVETRCIFYVTDFTGMGVCTVAMADHLARDTSNEILAPSQNKNEMIHIENRKRSKRPEGLQKCRNANEHIIESTTSIRFHKTTVLYVIDQKPQKKAAAKPTTINSTVMLIVDEEPVFDGASAGATSLPSVLVEGALAADGDGAPAGELPPRTAI</sequence>
<proteinExistence type="predicted"/>
<comment type="caution">
    <text evidence="1">The sequence shown here is derived from an EMBL/GenBank/DDBJ whole genome shotgun (WGS) entry which is preliminary data.</text>
</comment>
<name>A0A9Q1KZ04_9CARY</name>
<protein>
    <submittedName>
        <fullName evidence="1">Uncharacterized protein</fullName>
    </submittedName>
</protein>
<organism evidence="1 2">
    <name type="scientific">Carnegiea gigantea</name>
    <dbReference type="NCBI Taxonomy" id="171969"/>
    <lineage>
        <taxon>Eukaryota</taxon>
        <taxon>Viridiplantae</taxon>
        <taxon>Streptophyta</taxon>
        <taxon>Embryophyta</taxon>
        <taxon>Tracheophyta</taxon>
        <taxon>Spermatophyta</taxon>
        <taxon>Magnoliopsida</taxon>
        <taxon>eudicotyledons</taxon>
        <taxon>Gunneridae</taxon>
        <taxon>Pentapetalae</taxon>
        <taxon>Caryophyllales</taxon>
        <taxon>Cactineae</taxon>
        <taxon>Cactaceae</taxon>
        <taxon>Cactoideae</taxon>
        <taxon>Echinocereeae</taxon>
        <taxon>Carnegiea</taxon>
    </lineage>
</organism>
<evidence type="ECO:0000313" key="1">
    <source>
        <dbReference type="EMBL" id="KAJ8452153.1"/>
    </source>
</evidence>
<dbReference type="Proteomes" id="UP001153076">
    <property type="component" value="Unassembled WGS sequence"/>
</dbReference>
<keyword evidence="2" id="KW-1185">Reference proteome</keyword>
<gene>
    <name evidence="1" type="ORF">Cgig2_016734</name>
</gene>
<dbReference type="EMBL" id="JAKOGI010000006">
    <property type="protein sequence ID" value="KAJ8452153.1"/>
    <property type="molecule type" value="Genomic_DNA"/>
</dbReference>